<comment type="similarity">
    <text evidence="1">Belongs to the glycosyl hydrolase 35 family.</text>
</comment>
<feature type="signal peptide" evidence="2">
    <location>
        <begin position="1"/>
        <end position="22"/>
    </location>
</feature>
<gene>
    <name evidence="5" type="ORF">LZ016_04945</name>
</gene>
<dbReference type="InterPro" id="IPR031330">
    <property type="entry name" value="Gly_Hdrlase_35_cat"/>
</dbReference>
<reference evidence="5 6" key="1">
    <citation type="submission" date="2022-03" db="EMBL/GenBank/DDBJ databases">
        <authorList>
            <person name="Jo J.-H."/>
            <person name="Im W.-T."/>
        </authorList>
    </citation>
    <scope>NUCLEOTIDE SEQUENCE [LARGE SCALE GENOMIC DNA]</scope>
    <source>
        <strain evidence="5 6">SM33</strain>
    </source>
</reference>
<feature type="chain" id="PRO_5045169349" evidence="2">
    <location>
        <begin position="23"/>
        <end position="539"/>
    </location>
</feature>
<dbReference type="Proteomes" id="UP001203058">
    <property type="component" value="Unassembled WGS sequence"/>
</dbReference>
<feature type="domain" description="Glycoside hydrolase 35 catalytic" evidence="3">
    <location>
        <begin position="38"/>
        <end position="222"/>
    </location>
</feature>
<dbReference type="PANTHER" id="PTHR23421">
    <property type="entry name" value="BETA-GALACTOSIDASE RELATED"/>
    <property type="match status" value="1"/>
</dbReference>
<comment type="caution">
    <text evidence="5">The sequence shown here is derived from an EMBL/GenBank/DDBJ whole genome shotgun (WGS) entry which is preliminary data.</text>
</comment>
<dbReference type="RefSeq" id="WP_241446229.1">
    <property type="nucleotide sequence ID" value="NZ_JAKZHW010000001.1"/>
</dbReference>
<keyword evidence="6" id="KW-1185">Reference proteome</keyword>
<organism evidence="5 6">
    <name type="scientific">Sphingomonas telluris</name>
    <dbReference type="NCBI Taxonomy" id="2907998"/>
    <lineage>
        <taxon>Bacteria</taxon>
        <taxon>Pseudomonadati</taxon>
        <taxon>Pseudomonadota</taxon>
        <taxon>Alphaproteobacteria</taxon>
        <taxon>Sphingomonadales</taxon>
        <taxon>Sphingomonadaceae</taxon>
        <taxon>Sphingomonas</taxon>
    </lineage>
</organism>
<accession>A0ABS9VKE5</accession>
<keyword evidence="2" id="KW-0732">Signal</keyword>
<dbReference type="InterPro" id="IPR040719">
    <property type="entry name" value="DUF5597"/>
</dbReference>
<dbReference type="InterPro" id="IPR017853">
    <property type="entry name" value="GH"/>
</dbReference>
<sequence>MNALRRLLFSAFLLCLAAPTFAQSALPRIETKAGRHALFVDGAPFLILGAQVHNSSNYPATLPKVWSTVRALNANTVEMPVAWEQIEPQEGRFDFSFVDELLKQARQNDVRLVLLWFGTWKNTNPQYTPEWVKTDTRRFPRMRLRDGKVHYVLSPHFRTTLEADKRAFVQLMKHLREVDPQHTVIMMQVENETGSYGSPRDFSSEAQRLFEGAIPPELARVTGKRGNWSQVFGTKADQAFNAWHVSRYVDEIAAAGQSELDLAMYVNAALSDAFSEENAMNGASGGPNWNVLDIWKAGAPHLAIEAPDIYEPDARAYARFVELYGRPDNPLFIPETSNAPAFARFLWLALGKGTIGFSPFGMDATGDSNFPLGAESGDSDALEAFASKFSLLKPIARDWARLAFQHPTDGFARGTDAASQAVTMGRWKITGQFALWPFGEPEWTGLKRPPHPDKDRPVGGAALIQVGPDEFFLAGDHVRIRFGLDKAAPGENVQFLSVEEGTFESGRWTTSRRWNGDQVDYGINLARPTLLRVRLGTYR</sequence>
<dbReference type="EMBL" id="JAKZHW010000001">
    <property type="protein sequence ID" value="MCH8615447.1"/>
    <property type="molecule type" value="Genomic_DNA"/>
</dbReference>
<name>A0ABS9VKE5_9SPHN</name>
<proteinExistence type="inferred from homology"/>
<dbReference type="InterPro" id="IPR001944">
    <property type="entry name" value="Glycoside_Hdrlase_35"/>
</dbReference>
<evidence type="ECO:0000259" key="3">
    <source>
        <dbReference type="Pfam" id="PF01301"/>
    </source>
</evidence>
<evidence type="ECO:0000259" key="4">
    <source>
        <dbReference type="Pfam" id="PF18120"/>
    </source>
</evidence>
<evidence type="ECO:0000256" key="1">
    <source>
        <dbReference type="ARBA" id="ARBA00009809"/>
    </source>
</evidence>
<evidence type="ECO:0000313" key="6">
    <source>
        <dbReference type="Proteomes" id="UP001203058"/>
    </source>
</evidence>
<dbReference type="SUPFAM" id="SSF51445">
    <property type="entry name" value="(Trans)glycosidases"/>
    <property type="match status" value="1"/>
</dbReference>
<dbReference type="Pfam" id="PF01301">
    <property type="entry name" value="Glyco_hydro_35"/>
    <property type="match status" value="1"/>
</dbReference>
<evidence type="ECO:0000313" key="5">
    <source>
        <dbReference type="EMBL" id="MCH8615447.1"/>
    </source>
</evidence>
<dbReference type="Gene3D" id="2.60.220.20">
    <property type="entry name" value="putative beta-Galactosidase from caulobacter crescentus"/>
    <property type="match status" value="1"/>
</dbReference>
<dbReference type="Gene3D" id="3.20.20.80">
    <property type="entry name" value="Glycosidases"/>
    <property type="match status" value="1"/>
</dbReference>
<feature type="domain" description="DUF5597" evidence="4">
    <location>
        <begin position="385"/>
        <end position="525"/>
    </location>
</feature>
<protein>
    <submittedName>
        <fullName evidence="5">DUF5597 domain-containing protein</fullName>
    </submittedName>
</protein>
<evidence type="ECO:0000256" key="2">
    <source>
        <dbReference type="SAM" id="SignalP"/>
    </source>
</evidence>
<dbReference type="Pfam" id="PF18120">
    <property type="entry name" value="DUF5597"/>
    <property type="match status" value="1"/>
</dbReference>